<dbReference type="GO" id="GO:0008270">
    <property type="term" value="F:zinc ion binding"/>
    <property type="evidence" value="ECO:0007669"/>
    <property type="project" value="UniProtKB-KW"/>
</dbReference>
<dbReference type="Proteomes" id="UP000265140">
    <property type="component" value="Chromosome 5"/>
</dbReference>
<evidence type="ECO:0000256" key="2">
    <source>
        <dbReference type="ARBA" id="ARBA00022771"/>
    </source>
</evidence>
<feature type="domain" description="MYND-type" evidence="5">
    <location>
        <begin position="14"/>
        <end position="55"/>
    </location>
</feature>
<dbReference type="Ensembl" id="ENSELUT00000107824.1">
    <property type="protein sequence ID" value="ENSELUP00000082991.1"/>
    <property type="gene ID" value="ENSELUG00000040991.1"/>
</dbReference>
<dbReference type="SUPFAM" id="SSF144232">
    <property type="entry name" value="HIT/MYND zinc finger-like"/>
    <property type="match status" value="1"/>
</dbReference>
<evidence type="ECO:0000256" key="4">
    <source>
        <dbReference type="PROSITE-ProRule" id="PRU00134"/>
    </source>
</evidence>
<dbReference type="Gene3D" id="3.10.10.10">
    <property type="entry name" value="HIV Type 1 Reverse Transcriptase, subunit A, domain 1"/>
    <property type="match status" value="1"/>
</dbReference>
<dbReference type="InterPro" id="IPR002893">
    <property type="entry name" value="Znf_MYND"/>
</dbReference>
<reference evidence="6" key="2">
    <citation type="submission" date="2025-08" db="UniProtKB">
        <authorList>
            <consortium name="Ensembl"/>
        </authorList>
    </citation>
    <scope>IDENTIFICATION</scope>
</reference>
<keyword evidence="1" id="KW-0479">Metal-binding</keyword>
<proteinExistence type="predicted"/>
<dbReference type="Gene3D" id="6.10.140.2220">
    <property type="match status" value="1"/>
</dbReference>
<keyword evidence="3" id="KW-0862">Zinc</keyword>
<organism evidence="6 7">
    <name type="scientific">Esox lucius</name>
    <name type="common">Northern pike</name>
    <dbReference type="NCBI Taxonomy" id="8010"/>
    <lineage>
        <taxon>Eukaryota</taxon>
        <taxon>Metazoa</taxon>
        <taxon>Chordata</taxon>
        <taxon>Craniata</taxon>
        <taxon>Vertebrata</taxon>
        <taxon>Euteleostomi</taxon>
        <taxon>Actinopterygii</taxon>
        <taxon>Neopterygii</taxon>
        <taxon>Teleostei</taxon>
        <taxon>Protacanthopterygii</taxon>
        <taxon>Esociformes</taxon>
        <taxon>Esocidae</taxon>
        <taxon>Esox</taxon>
    </lineage>
</organism>
<protein>
    <recommendedName>
        <fullName evidence="5">MYND-type domain-containing protein</fullName>
    </recommendedName>
</protein>
<dbReference type="AlphaFoldDB" id="A0AAY5K2F6"/>
<keyword evidence="2 4" id="KW-0863">Zinc-finger</keyword>
<evidence type="ECO:0000256" key="3">
    <source>
        <dbReference type="ARBA" id="ARBA00022833"/>
    </source>
</evidence>
<keyword evidence="7" id="KW-1185">Reference proteome</keyword>
<dbReference type="Pfam" id="PF01753">
    <property type="entry name" value="zf-MYND"/>
    <property type="match status" value="1"/>
</dbReference>
<accession>A0AAY5K2F6</accession>
<dbReference type="PROSITE" id="PS50865">
    <property type="entry name" value="ZF_MYND_2"/>
    <property type="match status" value="1"/>
</dbReference>
<name>A0AAY5K2F6_ESOLU</name>
<evidence type="ECO:0000259" key="5">
    <source>
        <dbReference type="PROSITE" id="PS50865"/>
    </source>
</evidence>
<evidence type="ECO:0000313" key="6">
    <source>
        <dbReference type="Ensembl" id="ENSELUP00000082991.1"/>
    </source>
</evidence>
<dbReference type="GeneTree" id="ENSGT00940000182440"/>
<reference evidence="6 7" key="1">
    <citation type="submission" date="2020-02" db="EMBL/GenBank/DDBJ databases">
        <title>Esox lucius (northern pike) genome, fEsoLuc1, primary haplotype.</title>
        <authorList>
            <person name="Myers G."/>
            <person name="Karagic N."/>
            <person name="Meyer A."/>
            <person name="Pippel M."/>
            <person name="Reichard M."/>
            <person name="Winkler S."/>
            <person name="Tracey A."/>
            <person name="Sims Y."/>
            <person name="Howe K."/>
            <person name="Rhie A."/>
            <person name="Formenti G."/>
            <person name="Durbin R."/>
            <person name="Fedrigo O."/>
            <person name="Jarvis E.D."/>
        </authorList>
    </citation>
    <scope>NUCLEOTIDE SEQUENCE [LARGE SCALE GENOMIC DNA]</scope>
</reference>
<sequence length="296" mass="33173">MEKETVRQQESQHCHNCLQREDTNKRLQKCKGCLATVYFSKTCQKAHWKEHQCLCKAVSQLEQAATGEETQRQNLPEVCKVNYLSAKQNKRLISLIGKSNVVKCSFDNIPVSALWDTGAQALSVVNTTKHSVTLGARTGLGHIETVKAVYPAPVQPVVGGQVAWTDQTEAGTTTQRGSNTAQTDTPCYNQEGSEVWDPSIPLDHLTQEQNDTVKKMLREECRAFGRDKDDCIPLLKMHITLKDNTPVQKTYISIPKPVQQEVKEYLQDLINKGWVTKSKSNYSSPIVCLRKKDGSL</sequence>
<evidence type="ECO:0000313" key="7">
    <source>
        <dbReference type="Proteomes" id="UP000265140"/>
    </source>
</evidence>
<reference evidence="6" key="3">
    <citation type="submission" date="2025-09" db="UniProtKB">
        <authorList>
            <consortium name="Ensembl"/>
        </authorList>
    </citation>
    <scope>IDENTIFICATION</scope>
</reference>
<dbReference type="SUPFAM" id="SSF56672">
    <property type="entry name" value="DNA/RNA polymerases"/>
    <property type="match status" value="1"/>
</dbReference>
<dbReference type="InterPro" id="IPR043502">
    <property type="entry name" value="DNA/RNA_pol_sf"/>
</dbReference>
<evidence type="ECO:0000256" key="1">
    <source>
        <dbReference type="ARBA" id="ARBA00022723"/>
    </source>
</evidence>